<gene>
    <name evidence="3" type="ORF">Poli38472_010602</name>
</gene>
<dbReference type="Gene3D" id="3.10.129.10">
    <property type="entry name" value="Hotdog Thioesterase"/>
    <property type="match status" value="2"/>
</dbReference>
<dbReference type="InterPro" id="IPR040170">
    <property type="entry name" value="Cytosol_ACT"/>
</dbReference>
<dbReference type="PANTHER" id="PTHR11049:SF24">
    <property type="entry name" value="CYTOSOLIC ACYL COENZYME A THIOESTER HYDROLASE"/>
    <property type="match status" value="1"/>
</dbReference>
<evidence type="ECO:0000313" key="4">
    <source>
        <dbReference type="Proteomes" id="UP000794436"/>
    </source>
</evidence>
<dbReference type="GO" id="GO:0006637">
    <property type="term" value="P:acyl-CoA metabolic process"/>
    <property type="evidence" value="ECO:0007669"/>
    <property type="project" value="TreeGrafter"/>
</dbReference>
<dbReference type="PROSITE" id="PS51770">
    <property type="entry name" value="HOTDOG_ACOT"/>
    <property type="match status" value="2"/>
</dbReference>
<dbReference type="GO" id="GO:0005829">
    <property type="term" value="C:cytosol"/>
    <property type="evidence" value="ECO:0007669"/>
    <property type="project" value="TreeGrafter"/>
</dbReference>
<dbReference type="GO" id="GO:0009062">
    <property type="term" value="P:fatty acid catabolic process"/>
    <property type="evidence" value="ECO:0007669"/>
    <property type="project" value="TreeGrafter"/>
</dbReference>
<dbReference type="PANTHER" id="PTHR11049">
    <property type="entry name" value="ACYL COENZYME A THIOESTER HYDROLASE"/>
    <property type="match status" value="1"/>
</dbReference>
<evidence type="ECO:0000313" key="3">
    <source>
        <dbReference type="EMBL" id="TMW55720.1"/>
    </source>
</evidence>
<evidence type="ECO:0000259" key="2">
    <source>
        <dbReference type="PROSITE" id="PS51770"/>
    </source>
</evidence>
<feature type="domain" description="HotDog ACOT-type" evidence="2">
    <location>
        <begin position="204"/>
        <end position="311"/>
    </location>
</feature>
<dbReference type="AlphaFoldDB" id="A0A8K1C3E1"/>
<dbReference type="Pfam" id="PF03061">
    <property type="entry name" value="4HBT"/>
    <property type="match status" value="2"/>
</dbReference>
<accession>A0A8K1C3E1</accession>
<dbReference type="OrthoDB" id="331699at2759"/>
<comment type="caution">
    <text evidence="3">The sequence shown here is derived from an EMBL/GenBank/DDBJ whole genome shotgun (WGS) entry which is preliminary data.</text>
</comment>
<dbReference type="GO" id="GO:0052816">
    <property type="term" value="F:long-chain fatty acyl-CoA hydrolase activity"/>
    <property type="evidence" value="ECO:0007669"/>
    <property type="project" value="TreeGrafter"/>
</dbReference>
<dbReference type="CDD" id="cd03442">
    <property type="entry name" value="BFIT_BACH"/>
    <property type="match status" value="1"/>
</dbReference>
<dbReference type="InterPro" id="IPR029069">
    <property type="entry name" value="HotDog_dom_sf"/>
</dbReference>
<dbReference type="SUPFAM" id="SSF54637">
    <property type="entry name" value="Thioesterase/thiol ester dehydrase-isomerase"/>
    <property type="match status" value="2"/>
</dbReference>
<proteinExistence type="predicted"/>
<keyword evidence="1" id="KW-0378">Hydrolase</keyword>
<protein>
    <recommendedName>
        <fullName evidence="2">HotDog ACOT-type domain-containing protein</fullName>
    </recommendedName>
</protein>
<dbReference type="InterPro" id="IPR006683">
    <property type="entry name" value="Thioestr_dom"/>
</dbReference>
<keyword evidence="4" id="KW-1185">Reference proteome</keyword>
<dbReference type="Proteomes" id="UP000794436">
    <property type="component" value="Unassembled WGS sequence"/>
</dbReference>
<name>A0A8K1C3E1_PYTOL</name>
<dbReference type="EMBL" id="SPLM01000147">
    <property type="protein sequence ID" value="TMW55720.1"/>
    <property type="molecule type" value="Genomic_DNA"/>
</dbReference>
<organism evidence="3 4">
    <name type="scientific">Pythium oligandrum</name>
    <name type="common">Mycoparasitic fungus</name>
    <dbReference type="NCBI Taxonomy" id="41045"/>
    <lineage>
        <taxon>Eukaryota</taxon>
        <taxon>Sar</taxon>
        <taxon>Stramenopiles</taxon>
        <taxon>Oomycota</taxon>
        <taxon>Peronosporomycetes</taxon>
        <taxon>Pythiales</taxon>
        <taxon>Pythiaceae</taxon>
        <taxon>Pythium</taxon>
    </lineage>
</organism>
<dbReference type="InterPro" id="IPR033120">
    <property type="entry name" value="HOTDOG_ACOT"/>
</dbReference>
<evidence type="ECO:0000256" key="1">
    <source>
        <dbReference type="ARBA" id="ARBA00022801"/>
    </source>
</evidence>
<sequence>MLIKYLTGTARNLWCRQYNPKTISPSATRFGFTGIVGEQSQKGKLLSAGPMMEIMDSIGAAVGNRFTQGPIATVSFDRVDTVQPILHGDMVRVEGEVISVGNSSLSIQCSGYRLDRESGMYQQTHGGVMTMVAVNRLGQPRKGLPKLVDEKRPQYINHLRAIADKRRGLTAKWTKDQEAIDKQAFISQHDLQPVDQKAAYSSIKDAELEQRNFFLPKSFNTNETVFGGNILAWMDEAAVYCARNFTGNDRMISIGAHRVLFEQPITGADVVTLKARVCHVRRSRLDVELDVFIMPILNSTIINLILATSRS</sequence>
<reference evidence="3" key="1">
    <citation type="submission" date="2019-03" db="EMBL/GenBank/DDBJ databases">
        <title>Long read genome sequence of the mycoparasitic Pythium oligandrum ATCC 38472 isolated from sugarbeet rhizosphere.</title>
        <authorList>
            <person name="Gaulin E."/>
        </authorList>
    </citation>
    <scope>NUCLEOTIDE SEQUENCE</scope>
    <source>
        <strain evidence="3">ATCC 38472_TT</strain>
    </source>
</reference>
<feature type="domain" description="HotDog ACOT-type" evidence="2">
    <location>
        <begin position="24"/>
        <end position="137"/>
    </location>
</feature>